<dbReference type="AlphaFoldDB" id="A0A7X0VVQ8"/>
<organism evidence="7 8">
    <name type="scientific">Cohnella zeiphila</name>
    <dbReference type="NCBI Taxonomy" id="2761120"/>
    <lineage>
        <taxon>Bacteria</taxon>
        <taxon>Bacillati</taxon>
        <taxon>Bacillota</taxon>
        <taxon>Bacilli</taxon>
        <taxon>Bacillales</taxon>
        <taxon>Paenibacillaceae</taxon>
        <taxon>Cohnella</taxon>
    </lineage>
</organism>
<dbReference type="PANTHER" id="PTHR47053">
    <property type="entry name" value="MUREIN DD-ENDOPEPTIDASE MEPH-RELATED"/>
    <property type="match status" value="1"/>
</dbReference>
<evidence type="ECO:0000259" key="6">
    <source>
        <dbReference type="PROSITE" id="PS51935"/>
    </source>
</evidence>
<proteinExistence type="inferred from homology"/>
<evidence type="ECO:0000313" key="7">
    <source>
        <dbReference type="EMBL" id="MBB6730133.1"/>
    </source>
</evidence>
<dbReference type="InterPro" id="IPR000064">
    <property type="entry name" value="NLP_P60_dom"/>
</dbReference>
<gene>
    <name evidence="7" type="ORF">H7C18_04410</name>
</gene>
<comment type="similarity">
    <text evidence="1">Belongs to the peptidase C40 family.</text>
</comment>
<feature type="chain" id="PRO_5030731159" evidence="5">
    <location>
        <begin position="34"/>
        <end position="158"/>
    </location>
</feature>
<dbReference type="GO" id="GO:0008234">
    <property type="term" value="F:cysteine-type peptidase activity"/>
    <property type="evidence" value="ECO:0007669"/>
    <property type="project" value="UniProtKB-KW"/>
</dbReference>
<evidence type="ECO:0000256" key="3">
    <source>
        <dbReference type="ARBA" id="ARBA00022801"/>
    </source>
</evidence>
<dbReference type="PROSITE" id="PS51935">
    <property type="entry name" value="NLPC_P60"/>
    <property type="match status" value="1"/>
</dbReference>
<evidence type="ECO:0000256" key="4">
    <source>
        <dbReference type="ARBA" id="ARBA00022807"/>
    </source>
</evidence>
<evidence type="ECO:0000256" key="2">
    <source>
        <dbReference type="ARBA" id="ARBA00022670"/>
    </source>
</evidence>
<keyword evidence="2" id="KW-0645">Protease</keyword>
<name>A0A7X0VVQ8_9BACL</name>
<reference evidence="7 8" key="1">
    <citation type="submission" date="2020-08" db="EMBL/GenBank/DDBJ databases">
        <title>Cohnella phylogeny.</title>
        <authorList>
            <person name="Dunlap C."/>
        </authorList>
    </citation>
    <scope>NUCLEOTIDE SEQUENCE [LARGE SCALE GENOMIC DNA]</scope>
    <source>
        <strain evidence="7 8">CBP 2801</strain>
    </source>
</reference>
<keyword evidence="4" id="KW-0788">Thiol protease</keyword>
<evidence type="ECO:0000313" key="8">
    <source>
        <dbReference type="Proteomes" id="UP000564644"/>
    </source>
</evidence>
<protein>
    <submittedName>
        <fullName evidence="7">C40 family peptidase</fullName>
    </submittedName>
</protein>
<dbReference type="InterPro" id="IPR038765">
    <property type="entry name" value="Papain-like_cys_pep_sf"/>
</dbReference>
<dbReference type="Proteomes" id="UP000564644">
    <property type="component" value="Unassembled WGS sequence"/>
</dbReference>
<accession>A0A7X0VVQ8</accession>
<dbReference type="GO" id="GO:0006508">
    <property type="term" value="P:proteolysis"/>
    <property type="evidence" value="ECO:0007669"/>
    <property type="project" value="UniProtKB-KW"/>
</dbReference>
<feature type="domain" description="NlpC/P60" evidence="6">
    <location>
        <begin position="35"/>
        <end position="158"/>
    </location>
</feature>
<sequence>MLKKSKAKLLTVCLMATVGWFGMLAGHSSSASAATAESLELLSFGKDYIGTPYLYGAASGDDSAFDCSSFVQFVFAQNDVDLPRTSVAMSKLGVKVAKAYLSVGDLVFFKAGGSGIGHVAIYAGNGKILQASTSKGVTISNLSDSYWKKNYVTARRIL</sequence>
<feature type="signal peptide" evidence="5">
    <location>
        <begin position="1"/>
        <end position="33"/>
    </location>
</feature>
<keyword evidence="8" id="KW-1185">Reference proteome</keyword>
<dbReference type="InterPro" id="IPR051202">
    <property type="entry name" value="Peptidase_C40"/>
</dbReference>
<keyword evidence="3" id="KW-0378">Hydrolase</keyword>
<dbReference type="Pfam" id="PF00877">
    <property type="entry name" value="NLPC_P60"/>
    <property type="match status" value="1"/>
</dbReference>
<comment type="caution">
    <text evidence="7">The sequence shown here is derived from an EMBL/GenBank/DDBJ whole genome shotgun (WGS) entry which is preliminary data.</text>
</comment>
<dbReference type="EMBL" id="JACJVO010000005">
    <property type="protein sequence ID" value="MBB6730133.1"/>
    <property type="molecule type" value="Genomic_DNA"/>
</dbReference>
<dbReference type="Gene3D" id="3.90.1720.10">
    <property type="entry name" value="endopeptidase domain like (from Nostoc punctiforme)"/>
    <property type="match status" value="1"/>
</dbReference>
<dbReference type="RefSeq" id="WP_185127801.1">
    <property type="nucleotide sequence ID" value="NZ_JACJVO010000005.1"/>
</dbReference>
<evidence type="ECO:0000256" key="1">
    <source>
        <dbReference type="ARBA" id="ARBA00007074"/>
    </source>
</evidence>
<dbReference type="PANTHER" id="PTHR47053:SF1">
    <property type="entry name" value="MUREIN DD-ENDOPEPTIDASE MEPH-RELATED"/>
    <property type="match status" value="1"/>
</dbReference>
<keyword evidence="5" id="KW-0732">Signal</keyword>
<dbReference type="SUPFAM" id="SSF54001">
    <property type="entry name" value="Cysteine proteinases"/>
    <property type="match status" value="1"/>
</dbReference>
<evidence type="ECO:0000256" key="5">
    <source>
        <dbReference type="SAM" id="SignalP"/>
    </source>
</evidence>